<keyword evidence="5 8" id="KW-0255">Endonuclease</keyword>
<sequence length="701" mass="80624">MAFETNNSVMQALYYKPAQPIERPFPTYPELHEKEKRAKALANAETLLSEQPKIVQITVNKRYDVLLKEQGLERANAYLAKNFCERIYPRVEQVTKRYCLTNKNSETYRFFNWFNAMPDMSRKSLELLALELSAFVFTTLSDLSKKRTDEGDLKIAHMLYTEAAAITQAYHQEPPRLAKLTKRYFNEKDAFIAIAQMTSEKWWLNRLRRHASEWREHLHIALTNVSKRNSLYASSMAMSEWKEQKRRTREFLKSMELEDEDGNRFSLIDKYYGSVANPAIRRTEMMVRIRGFENICNELGYIAEFYTLTAPSKYHATTIHGHRNRKWNGSSPADTQRYLSKVWSKMRAKLHRNDLRIFGIRVTEPHHDATPHWHMLFFMLPEQADSIREILKEYAFEEDESELITAKARKARFHAEAIDPEKGSATGYVAKYISKNVDGYALDDELDDESGKPMKEAAMAAAAWAGRWRIRQFQFIGGAPVTVYRELRKMADHDTAVGLDVEFAVVHDAADSGDWAGYINAQGGPFVRRDDLIARLWYQESEETNAYGEEIIRVKGVFSPLVGSDSPIITRLKSWKIMKKLDEAIAESVFSDANASPRSSVNNCTEVLGTVKDRNVAINNIVDAAKSIGIIFDPDKDKPMLLSLWKGAVYTENGQSVRFHGNGHIQRVVTKGQKRKLHLERCSKVPGRTTIMRYSNHNVVE</sequence>
<evidence type="ECO:0000256" key="4">
    <source>
        <dbReference type="ARBA" id="ARBA00022722"/>
    </source>
</evidence>
<protein>
    <submittedName>
        <fullName evidence="8">Replication endonuclease</fullName>
    </submittedName>
</protein>
<dbReference type="InterPro" id="IPR008766">
    <property type="entry name" value="Replication_gene_A-like"/>
</dbReference>
<evidence type="ECO:0000259" key="7">
    <source>
        <dbReference type="Pfam" id="PF05840"/>
    </source>
</evidence>
<dbReference type="EMBL" id="SHDO01000008">
    <property type="protein sequence ID" value="MBX6979987.1"/>
    <property type="molecule type" value="Genomic_DNA"/>
</dbReference>
<proteinExistence type="inferred from homology"/>
<evidence type="ECO:0000313" key="8">
    <source>
        <dbReference type="EMBL" id="MBX6979987.1"/>
    </source>
</evidence>
<keyword evidence="6" id="KW-0378">Hydrolase</keyword>
<evidence type="ECO:0000256" key="6">
    <source>
        <dbReference type="ARBA" id="ARBA00022801"/>
    </source>
</evidence>
<organism evidence="8 9">
    <name type="scientific">Providencia rettgeri</name>
    <dbReference type="NCBI Taxonomy" id="587"/>
    <lineage>
        <taxon>Bacteria</taxon>
        <taxon>Pseudomonadati</taxon>
        <taxon>Pseudomonadota</taxon>
        <taxon>Gammaproteobacteria</taxon>
        <taxon>Enterobacterales</taxon>
        <taxon>Morganellaceae</taxon>
        <taxon>Providencia</taxon>
    </lineage>
</organism>
<evidence type="ECO:0000256" key="1">
    <source>
        <dbReference type="ARBA" id="ARBA00003293"/>
    </source>
</evidence>
<name>A0AAP2JXM9_PRORE</name>
<dbReference type="AlphaFoldDB" id="A0AAP2JXM9"/>
<keyword evidence="4" id="KW-0540">Nuclease</keyword>
<comment type="caution">
    <text evidence="8">The sequence shown here is derived from an EMBL/GenBank/DDBJ whole genome shotgun (WGS) entry which is preliminary data.</text>
</comment>
<dbReference type="GO" id="GO:0016787">
    <property type="term" value="F:hydrolase activity"/>
    <property type="evidence" value="ECO:0007669"/>
    <property type="project" value="UniProtKB-KW"/>
</dbReference>
<dbReference type="GO" id="GO:0006260">
    <property type="term" value="P:DNA replication"/>
    <property type="evidence" value="ECO:0007669"/>
    <property type="project" value="UniProtKB-KW"/>
</dbReference>
<evidence type="ECO:0000313" key="9">
    <source>
        <dbReference type="Proteomes" id="UP000824410"/>
    </source>
</evidence>
<keyword evidence="3" id="KW-0235">DNA replication</keyword>
<dbReference type="RefSeq" id="WP_131680178.1">
    <property type="nucleotide sequence ID" value="NZ_SHCZ01000003.1"/>
</dbReference>
<gene>
    <name evidence="8" type="ORF">EX242_06900</name>
</gene>
<evidence type="ECO:0000256" key="3">
    <source>
        <dbReference type="ARBA" id="ARBA00022705"/>
    </source>
</evidence>
<comment type="similarity">
    <text evidence="2">Belongs to the phage GPA family.</text>
</comment>
<evidence type="ECO:0000256" key="2">
    <source>
        <dbReference type="ARBA" id="ARBA00009260"/>
    </source>
</evidence>
<reference evidence="8" key="1">
    <citation type="submission" date="2019-02" db="EMBL/GenBank/DDBJ databases">
        <title>Genomic characterization of isolates from hospital effluents in KZN, South Africa.</title>
        <authorList>
            <person name="Ntshobeni N."/>
            <person name="Allam M."/>
            <person name="Ismail A."/>
            <person name="Amoako D."/>
            <person name="Essack S."/>
            <person name="Chenia H."/>
        </authorList>
    </citation>
    <scope>NUCLEOTIDE SEQUENCE</scope>
    <source>
        <strain evidence="8">AFE97_S1</strain>
    </source>
</reference>
<evidence type="ECO:0000256" key="5">
    <source>
        <dbReference type="ARBA" id="ARBA00022759"/>
    </source>
</evidence>
<feature type="domain" description="Replication gene A protein-like" evidence="7">
    <location>
        <begin position="128"/>
        <end position="440"/>
    </location>
</feature>
<dbReference type="Proteomes" id="UP000824410">
    <property type="component" value="Unassembled WGS sequence"/>
</dbReference>
<accession>A0AAP2JXM9</accession>
<comment type="function">
    <text evidence="1">Possible endonuclease which induces a single-strand cut and initiates DNA replication.</text>
</comment>
<dbReference type="GO" id="GO:0004519">
    <property type="term" value="F:endonuclease activity"/>
    <property type="evidence" value="ECO:0007669"/>
    <property type="project" value="UniProtKB-KW"/>
</dbReference>
<dbReference type="Pfam" id="PF05840">
    <property type="entry name" value="Phage_GPA"/>
    <property type="match status" value="1"/>
</dbReference>